<accession>A0A183NGZ2</accession>
<keyword evidence="2" id="KW-1185">Reference proteome</keyword>
<proteinExistence type="predicted"/>
<evidence type="ECO:0000313" key="1">
    <source>
        <dbReference type="EMBL" id="VDO77714.1"/>
    </source>
</evidence>
<gene>
    <name evidence="1" type="ORF">SMTD_LOCUS1378</name>
</gene>
<reference evidence="1 2" key="1">
    <citation type="submission" date="2018-11" db="EMBL/GenBank/DDBJ databases">
        <authorList>
            <consortium name="Pathogen Informatics"/>
        </authorList>
    </citation>
    <scope>NUCLEOTIDE SEQUENCE [LARGE SCALE GENOMIC DNA]</scope>
    <source>
        <strain>Denwood</strain>
        <strain evidence="2">Zambia</strain>
    </source>
</reference>
<dbReference type="AlphaFoldDB" id="A0A183NGZ2"/>
<organism evidence="1 2">
    <name type="scientific">Schistosoma mattheei</name>
    <dbReference type="NCBI Taxonomy" id="31246"/>
    <lineage>
        <taxon>Eukaryota</taxon>
        <taxon>Metazoa</taxon>
        <taxon>Spiralia</taxon>
        <taxon>Lophotrochozoa</taxon>
        <taxon>Platyhelminthes</taxon>
        <taxon>Trematoda</taxon>
        <taxon>Digenea</taxon>
        <taxon>Strigeidida</taxon>
        <taxon>Schistosomatoidea</taxon>
        <taxon>Schistosomatidae</taxon>
        <taxon>Schistosoma</taxon>
    </lineage>
</organism>
<dbReference type="EMBL" id="UZAL01001523">
    <property type="protein sequence ID" value="VDO77714.1"/>
    <property type="molecule type" value="Genomic_DNA"/>
</dbReference>
<sequence>MDNVSIQCLLPTSHSVPSKVVINPSGVTNDQTYQYDNNNIRLENSQQINSKYQPMWIKAPIPQLRLSRQRSNSG</sequence>
<dbReference type="Proteomes" id="UP000269396">
    <property type="component" value="Unassembled WGS sequence"/>
</dbReference>
<protein>
    <submittedName>
        <fullName evidence="1">Uncharacterized protein</fullName>
    </submittedName>
</protein>
<evidence type="ECO:0000313" key="2">
    <source>
        <dbReference type="Proteomes" id="UP000269396"/>
    </source>
</evidence>
<name>A0A183NGZ2_9TREM</name>